<dbReference type="Gene3D" id="3.40.50.970">
    <property type="match status" value="1"/>
</dbReference>
<dbReference type="InterPro" id="IPR012001">
    <property type="entry name" value="Thiamin_PyroP_enz_TPP-bd_dom"/>
</dbReference>
<dbReference type="Pfam" id="PF13936">
    <property type="entry name" value="HTH_38"/>
    <property type="match status" value="1"/>
</dbReference>
<dbReference type="GO" id="GO:0030976">
    <property type="term" value="F:thiamine pyrophosphate binding"/>
    <property type="evidence" value="ECO:0007669"/>
    <property type="project" value="InterPro"/>
</dbReference>
<name>A0A1I9YWJ3_9BURK</name>
<dbReference type="Pfam" id="PF02776">
    <property type="entry name" value="TPP_enzyme_N"/>
    <property type="match status" value="1"/>
</dbReference>
<dbReference type="InterPro" id="IPR029061">
    <property type="entry name" value="THDP-binding"/>
</dbReference>
<dbReference type="Gene3D" id="1.10.10.60">
    <property type="entry name" value="Homeodomain-like"/>
    <property type="match status" value="1"/>
</dbReference>
<sequence length="132" mass="14436">MRSVLGVSVVELGEVMTILELHRQGLSISAIAARLNMDRKTIRKPGSSTGNYDEMQFMNTQTSTAEDRITVRDAVIDPMRRLGIQKLFGNPGSTELPMLRDFPSDFQYVLGLREAVVVGMADGYAQATGNAA</sequence>
<evidence type="ECO:0000313" key="3">
    <source>
        <dbReference type="EMBL" id="APA90581.1"/>
    </source>
</evidence>
<proteinExistence type="predicted"/>
<evidence type="ECO:0000259" key="1">
    <source>
        <dbReference type="Pfam" id="PF02776"/>
    </source>
</evidence>
<feature type="domain" description="Transposase IS30-like HTH" evidence="2">
    <location>
        <begin position="12"/>
        <end position="42"/>
    </location>
</feature>
<protein>
    <submittedName>
        <fullName evidence="3">Uncharacterized protein</fullName>
    </submittedName>
</protein>
<gene>
    <name evidence="3" type="ORF">BJG93_34105</name>
</gene>
<dbReference type="InterPro" id="IPR025246">
    <property type="entry name" value="IS30-like_HTH"/>
</dbReference>
<dbReference type="EMBL" id="CP017565">
    <property type="protein sequence ID" value="APA90581.1"/>
    <property type="molecule type" value="Genomic_DNA"/>
</dbReference>
<feature type="domain" description="Thiamine pyrophosphate enzyme N-terminal TPP-binding" evidence="1">
    <location>
        <begin position="70"/>
        <end position="131"/>
    </location>
</feature>
<accession>A0A1I9YWJ3</accession>
<dbReference type="SUPFAM" id="SSF52518">
    <property type="entry name" value="Thiamin diphosphate-binding fold (THDP-binding)"/>
    <property type="match status" value="1"/>
</dbReference>
<reference evidence="3" key="1">
    <citation type="submission" date="2016-09" db="EMBL/GenBank/DDBJ databases">
        <title>The Complete Genome of Burkholderia sprentiae wsm5005.</title>
        <authorList>
            <person name="De Meyer S."/>
            <person name="Wang P."/>
            <person name="Terpolilli J."/>
        </authorList>
    </citation>
    <scope>NUCLEOTIDE SEQUENCE [LARGE SCALE GENOMIC DNA]</scope>
    <source>
        <strain evidence="3">WSM5005</strain>
        <plasmid evidence="3">pl2WSM5005</plasmid>
    </source>
</reference>
<evidence type="ECO:0000259" key="2">
    <source>
        <dbReference type="Pfam" id="PF13936"/>
    </source>
</evidence>
<geneLocation type="plasmid" evidence="3">
    <name>pl2WSM5005</name>
</geneLocation>
<keyword evidence="3" id="KW-0614">Plasmid</keyword>
<organism evidence="3">
    <name type="scientific">Paraburkholderia sprentiae WSM5005</name>
    <dbReference type="NCBI Taxonomy" id="754502"/>
    <lineage>
        <taxon>Bacteria</taxon>
        <taxon>Pseudomonadati</taxon>
        <taxon>Pseudomonadota</taxon>
        <taxon>Betaproteobacteria</taxon>
        <taxon>Burkholderiales</taxon>
        <taxon>Burkholderiaceae</taxon>
        <taxon>Paraburkholderia</taxon>
    </lineage>
</organism>
<dbReference type="AlphaFoldDB" id="A0A1I9YWJ3"/>
<dbReference type="CDD" id="cd07035">
    <property type="entry name" value="TPP_PYR_POX_like"/>
    <property type="match status" value="1"/>
</dbReference>